<reference evidence="2" key="1">
    <citation type="submission" date="2020-05" db="EMBL/GenBank/DDBJ databases">
        <authorList>
            <person name="Chiriac C."/>
            <person name="Salcher M."/>
            <person name="Ghai R."/>
            <person name="Kavagutti S V."/>
        </authorList>
    </citation>
    <scope>NUCLEOTIDE SEQUENCE</scope>
</reference>
<dbReference type="Pfam" id="PF00027">
    <property type="entry name" value="cNMP_binding"/>
    <property type="match status" value="1"/>
</dbReference>
<proteinExistence type="predicted"/>
<dbReference type="Gene3D" id="2.60.120.10">
    <property type="entry name" value="Jelly Rolls"/>
    <property type="match status" value="1"/>
</dbReference>
<dbReference type="InterPro" id="IPR018488">
    <property type="entry name" value="cNMP-bd_CS"/>
</dbReference>
<dbReference type="SUPFAM" id="SSF51206">
    <property type="entry name" value="cAMP-binding domain-like"/>
    <property type="match status" value="1"/>
</dbReference>
<dbReference type="PROSITE" id="PS50042">
    <property type="entry name" value="CNMP_BINDING_3"/>
    <property type="match status" value="1"/>
</dbReference>
<name>A0A6J6NQ60_9ZZZZ</name>
<accession>A0A6J6NQ60</accession>
<gene>
    <name evidence="2" type="ORF">UFOPK2579_00273</name>
</gene>
<dbReference type="PROSITE" id="PS00889">
    <property type="entry name" value="CNMP_BINDING_2"/>
    <property type="match status" value="1"/>
</dbReference>
<dbReference type="InterPro" id="IPR018490">
    <property type="entry name" value="cNMP-bd_dom_sf"/>
</dbReference>
<feature type="domain" description="Cyclic nucleotide-binding" evidence="1">
    <location>
        <begin position="15"/>
        <end position="131"/>
    </location>
</feature>
<evidence type="ECO:0000313" key="2">
    <source>
        <dbReference type="EMBL" id="CAB4688840.1"/>
    </source>
</evidence>
<dbReference type="GO" id="GO:0005829">
    <property type="term" value="C:cytosol"/>
    <property type="evidence" value="ECO:0007669"/>
    <property type="project" value="TreeGrafter"/>
</dbReference>
<dbReference type="PRINTS" id="PR00103">
    <property type="entry name" value="CAMPKINASE"/>
</dbReference>
<dbReference type="SMART" id="SM00100">
    <property type="entry name" value="cNMP"/>
    <property type="match status" value="1"/>
</dbReference>
<sequence>MASRHHSTTLAQMPLFAACTDRERRQIAALFDETAVPAGTVLVTEGELGDQAFILIDGTADVSTSGEYVATLGAGDLVGEMALLDRSQPRSATVTARTDVTAFVVDPRSFEQLLTRYPRVSRQIAAALARRLRAAS</sequence>
<dbReference type="PROSITE" id="PS51257">
    <property type="entry name" value="PROKAR_LIPOPROTEIN"/>
    <property type="match status" value="1"/>
</dbReference>
<evidence type="ECO:0000259" key="1">
    <source>
        <dbReference type="PROSITE" id="PS50042"/>
    </source>
</evidence>
<dbReference type="PANTHER" id="PTHR11635:SF152">
    <property type="entry name" value="CAMP-DEPENDENT PROTEIN KINASE TYPE I REGULATORY SUBUNIT-RELATED"/>
    <property type="match status" value="1"/>
</dbReference>
<organism evidence="2">
    <name type="scientific">freshwater metagenome</name>
    <dbReference type="NCBI Taxonomy" id="449393"/>
    <lineage>
        <taxon>unclassified sequences</taxon>
        <taxon>metagenomes</taxon>
        <taxon>ecological metagenomes</taxon>
    </lineage>
</organism>
<dbReference type="PANTHER" id="PTHR11635">
    <property type="entry name" value="CAMP-DEPENDENT PROTEIN KINASE REGULATORY CHAIN"/>
    <property type="match status" value="1"/>
</dbReference>
<dbReference type="GO" id="GO:0005952">
    <property type="term" value="C:cAMP-dependent protein kinase complex"/>
    <property type="evidence" value="ECO:0007669"/>
    <property type="project" value="InterPro"/>
</dbReference>
<protein>
    <submittedName>
        <fullName evidence="2">Unannotated protein</fullName>
    </submittedName>
</protein>
<dbReference type="InterPro" id="IPR014710">
    <property type="entry name" value="RmlC-like_jellyroll"/>
</dbReference>
<dbReference type="InterPro" id="IPR050503">
    <property type="entry name" value="cAMP-dep_PK_reg_su-like"/>
</dbReference>
<dbReference type="EMBL" id="CAEZXR010000019">
    <property type="protein sequence ID" value="CAB4688840.1"/>
    <property type="molecule type" value="Genomic_DNA"/>
</dbReference>
<dbReference type="CDD" id="cd00038">
    <property type="entry name" value="CAP_ED"/>
    <property type="match status" value="1"/>
</dbReference>
<dbReference type="AlphaFoldDB" id="A0A6J6NQ60"/>
<dbReference type="InterPro" id="IPR000595">
    <property type="entry name" value="cNMP-bd_dom"/>
</dbReference>